<protein>
    <submittedName>
        <fullName evidence="1">Uncharacterized protein</fullName>
    </submittedName>
</protein>
<reference evidence="1" key="1">
    <citation type="journal article" date="2021" name="Proc. Natl. Acad. Sci. U.S.A.">
        <title>A Catalog of Tens of Thousands of Viruses from Human Metagenomes Reveals Hidden Associations with Chronic Diseases.</title>
        <authorList>
            <person name="Tisza M.J."/>
            <person name="Buck C.B."/>
        </authorList>
    </citation>
    <scope>NUCLEOTIDE SEQUENCE</scope>
    <source>
        <strain evidence="1">CtCo31</strain>
    </source>
</reference>
<dbReference type="EMBL" id="BK016109">
    <property type="protein sequence ID" value="DAF95582.1"/>
    <property type="molecule type" value="Genomic_DNA"/>
</dbReference>
<proteinExistence type="predicted"/>
<evidence type="ECO:0000313" key="1">
    <source>
        <dbReference type="EMBL" id="DAF95582.1"/>
    </source>
</evidence>
<accession>A0A8S5UMI1</accession>
<name>A0A8S5UMI1_9CAUD</name>
<sequence length="31" mass="3783">MFSSFIKNLVILFKQLKHLLIHRSLAMRLFH</sequence>
<organism evidence="1">
    <name type="scientific">Myoviridae sp. ctCo31</name>
    <dbReference type="NCBI Taxonomy" id="2825053"/>
    <lineage>
        <taxon>Viruses</taxon>
        <taxon>Duplodnaviria</taxon>
        <taxon>Heunggongvirae</taxon>
        <taxon>Uroviricota</taxon>
        <taxon>Caudoviricetes</taxon>
    </lineage>
</organism>